<name>A0A386WV66_9ACTN</name>
<comment type="similarity">
    <text evidence="1">Belongs to the thioesterase family.</text>
</comment>
<dbReference type="SUPFAM" id="SSF53474">
    <property type="entry name" value="alpha/beta-Hydrolases"/>
    <property type="match status" value="1"/>
</dbReference>
<proteinExistence type="inferred from homology"/>
<accession>A0A386WV66</accession>
<feature type="domain" description="Thioesterase" evidence="2">
    <location>
        <begin position="24"/>
        <end position="246"/>
    </location>
</feature>
<dbReference type="AlphaFoldDB" id="A0A386WV66"/>
<evidence type="ECO:0000313" key="4">
    <source>
        <dbReference type="Proteomes" id="UP000267804"/>
    </source>
</evidence>
<dbReference type="InterPro" id="IPR001031">
    <property type="entry name" value="Thioesterase"/>
</dbReference>
<dbReference type="KEGG" id="mtua:CSH63_31715"/>
<protein>
    <submittedName>
        <fullName evidence="3">Thioesterase</fullName>
    </submittedName>
</protein>
<gene>
    <name evidence="3" type="ORF">CSH63_31715</name>
</gene>
<dbReference type="Proteomes" id="UP000267804">
    <property type="component" value="Chromosome"/>
</dbReference>
<reference evidence="3 4" key="1">
    <citation type="submission" date="2017-10" db="EMBL/GenBank/DDBJ databases">
        <title>Integration of genomic and chemical information greatly accelerates assignment of the full stereostructure of myelolactone, a potent inhibitor of myeloma from a marine-derived Micromonospora.</title>
        <authorList>
            <person name="Kim M.C."/>
            <person name="Machado H."/>
            <person name="Jensen P.R."/>
            <person name="Fenical W."/>
        </authorList>
    </citation>
    <scope>NUCLEOTIDE SEQUENCE [LARGE SCALE GENOMIC DNA]</scope>
    <source>
        <strain evidence="3 4">CNY-010</strain>
    </source>
</reference>
<sequence length="261" mass="29003">MTADAAYVELWIRRFHRSADAAVRLIAFPHAGASASYFFPMSESLAPTIECGIVQYPARQDRRSDPPIDDLMALADLVTEAVRPLADRPLAFFGHSMGAALAFEVALRLEAGGVRPAMLFASGRRSPTRPQEENVHRLDDAGVVREMRRLSGTDSRFLDDEELLAMILPAVRSDYTAIERYRMLPESRISCPITVLTGDSDPRTSLADAEAWEEVTTGAFTQHVFRGGHFYLADHQSEVINTITDALLPLITGVRSSWRQR</sequence>
<dbReference type="RefSeq" id="WP_120573354.1">
    <property type="nucleotide sequence ID" value="NZ_CP024087.1"/>
</dbReference>
<dbReference type="GO" id="GO:0008610">
    <property type="term" value="P:lipid biosynthetic process"/>
    <property type="evidence" value="ECO:0007669"/>
    <property type="project" value="TreeGrafter"/>
</dbReference>
<evidence type="ECO:0000259" key="2">
    <source>
        <dbReference type="Pfam" id="PF00975"/>
    </source>
</evidence>
<evidence type="ECO:0000256" key="1">
    <source>
        <dbReference type="ARBA" id="ARBA00007169"/>
    </source>
</evidence>
<organism evidence="3 4">
    <name type="scientific">Micromonospora tulbaghiae</name>
    <dbReference type="NCBI Taxonomy" id="479978"/>
    <lineage>
        <taxon>Bacteria</taxon>
        <taxon>Bacillati</taxon>
        <taxon>Actinomycetota</taxon>
        <taxon>Actinomycetes</taxon>
        <taxon>Micromonosporales</taxon>
        <taxon>Micromonosporaceae</taxon>
        <taxon>Micromonospora</taxon>
    </lineage>
</organism>
<evidence type="ECO:0000313" key="3">
    <source>
        <dbReference type="EMBL" id="AYF31942.1"/>
    </source>
</evidence>
<dbReference type="InterPro" id="IPR029058">
    <property type="entry name" value="AB_hydrolase_fold"/>
</dbReference>
<dbReference type="PANTHER" id="PTHR11487">
    <property type="entry name" value="THIOESTERASE"/>
    <property type="match status" value="1"/>
</dbReference>
<dbReference type="InterPro" id="IPR012223">
    <property type="entry name" value="TEII"/>
</dbReference>
<dbReference type="Gene3D" id="3.40.50.1820">
    <property type="entry name" value="alpha/beta hydrolase"/>
    <property type="match status" value="1"/>
</dbReference>
<dbReference type="EMBL" id="CP024087">
    <property type="protein sequence ID" value="AYF31942.1"/>
    <property type="molecule type" value="Genomic_DNA"/>
</dbReference>
<dbReference type="Pfam" id="PF00975">
    <property type="entry name" value="Thioesterase"/>
    <property type="match status" value="1"/>
</dbReference>
<dbReference type="PANTHER" id="PTHR11487:SF0">
    <property type="entry name" value="S-ACYL FATTY ACID SYNTHASE THIOESTERASE, MEDIUM CHAIN"/>
    <property type="match status" value="1"/>
</dbReference>